<accession>A0A3D8J9U5</accession>
<dbReference type="AlphaFoldDB" id="A0A3D8J9U5"/>
<evidence type="ECO:0008006" key="5">
    <source>
        <dbReference type="Google" id="ProtNLM"/>
    </source>
</evidence>
<keyword evidence="2" id="KW-1133">Transmembrane helix</keyword>
<sequence length="159" mass="18414">MSNEVLFGICVASIVVALFVLFFALIKIKEFNRQLKLLESAIEKATNDNHQLQKILQASKEKERFDTAMNAEEINSVYREIKEIREMLKSDRTYFEEKFVRLDGKVRDYGHLSGSSDIDEKRIISLFQEGWSIDSIAKELRIGRGEVEFTLKLADITDF</sequence>
<protein>
    <recommendedName>
        <fullName evidence="5">Helix-turn-helix domain-containing protein</fullName>
    </recommendedName>
</protein>
<evidence type="ECO:0000256" key="1">
    <source>
        <dbReference type="SAM" id="Coils"/>
    </source>
</evidence>
<keyword evidence="1" id="KW-0175">Coiled coil</keyword>
<gene>
    <name evidence="3" type="ORF">CQA57_02970</name>
</gene>
<keyword evidence="4" id="KW-1185">Reference proteome</keyword>
<proteinExistence type="predicted"/>
<evidence type="ECO:0000313" key="4">
    <source>
        <dbReference type="Proteomes" id="UP000256695"/>
    </source>
</evidence>
<feature type="transmembrane region" description="Helical" evidence="2">
    <location>
        <begin position="6"/>
        <end position="26"/>
    </location>
</feature>
<dbReference type="InterPro" id="IPR046118">
    <property type="entry name" value="DUF6115"/>
</dbReference>
<reference evidence="3 4" key="1">
    <citation type="submission" date="2018-04" db="EMBL/GenBank/DDBJ databases">
        <title>Novel Campyloabacter and Helicobacter Species and Strains.</title>
        <authorList>
            <person name="Mannion A.J."/>
            <person name="Shen Z."/>
            <person name="Fox J.G."/>
        </authorList>
    </citation>
    <scope>NUCLEOTIDE SEQUENCE [LARGE SCALE GENOMIC DNA]</scope>
    <source>
        <strain evidence="3 4">MIT 04-9362</strain>
    </source>
</reference>
<feature type="coiled-coil region" evidence="1">
    <location>
        <begin position="28"/>
        <end position="62"/>
    </location>
</feature>
<comment type="caution">
    <text evidence="3">The sequence shown here is derived from an EMBL/GenBank/DDBJ whole genome shotgun (WGS) entry which is preliminary data.</text>
</comment>
<dbReference type="OrthoDB" id="5323038at2"/>
<keyword evidence="2" id="KW-0812">Transmembrane</keyword>
<organism evidence="3 4">
    <name type="scientific">Helicobacter anseris</name>
    <dbReference type="NCBI Taxonomy" id="375926"/>
    <lineage>
        <taxon>Bacteria</taxon>
        <taxon>Pseudomonadati</taxon>
        <taxon>Campylobacterota</taxon>
        <taxon>Epsilonproteobacteria</taxon>
        <taxon>Campylobacterales</taxon>
        <taxon>Helicobacteraceae</taxon>
        <taxon>Helicobacter</taxon>
    </lineage>
</organism>
<evidence type="ECO:0000256" key="2">
    <source>
        <dbReference type="SAM" id="Phobius"/>
    </source>
</evidence>
<name>A0A3D8J9U5_9HELI</name>
<dbReference type="Proteomes" id="UP000256695">
    <property type="component" value="Unassembled WGS sequence"/>
</dbReference>
<dbReference type="RefSeq" id="WP_115578752.1">
    <property type="nucleotide sequence ID" value="NZ_NXLX01000005.1"/>
</dbReference>
<evidence type="ECO:0000313" key="3">
    <source>
        <dbReference type="EMBL" id="RDU74070.1"/>
    </source>
</evidence>
<keyword evidence="2" id="KW-0472">Membrane</keyword>
<dbReference type="EMBL" id="NXLX01000005">
    <property type="protein sequence ID" value="RDU74070.1"/>
    <property type="molecule type" value="Genomic_DNA"/>
</dbReference>
<dbReference type="Pfam" id="PF19610">
    <property type="entry name" value="DUF6115"/>
    <property type="match status" value="1"/>
</dbReference>